<organism evidence="1 2">
    <name type="scientific">Polarella glacialis</name>
    <name type="common">Dinoflagellate</name>
    <dbReference type="NCBI Taxonomy" id="89957"/>
    <lineage>
        <taxon>Eukaryota</taxon>
        <taxon>Sar</taxon>
        <taxon>Alveolata</taxon>
        <taxon>Dinophyceae</taxon>
        <taxon>Suessiales</taxon>
        <taxon>Suessiaceae</taxon>
        <taxon>Polarella</taxon>
    </lineage>
</organism>
<comment type="caution">
    <text evidence="1">The sequence shown here is derived from an EMBL/GenBank/DDBJ whole genome shotgun (WGS) entry which is preliminary data.</text>
</comment>
<sequence length="211" mass="22652">MASPQPLLLRLVSGEALELVPGATSAEEVRELRRRVAAALDMLPGSIVLLLGQAQLENEDSLARLVDSQDGAAVAVTVVQLASALAGEYRASERTEGCSWGSFTRSLKIEACGEASFYEQDVADRGTDSTSTNKRGHCTVAGSFVTFVFSQDEATSESSLQAWSTTYATARFLINADGNLQELRRGSDTEIEIYTIGYGEGSFPSLLMKQK</sequence>
<protein>
    <recommendedName>
        <fullName evidence="3">Ubiquitin-like domain-containing protein</fullName>
    </recommendedName>
</protein>
<reference evidence="1" key="1">
    <citation type="submission" date="2021-02" db="EMBL/GenBank/DDBJ databases">
        <authorList>
            <person name="Dougan E. K."/>
            <person name="Rhodes N."/>
            <person name="Thang M."/>
            <person name="Chan C."/>
        </authorList>
    </citation>
    <scope>NUCLEOTIDE SEQUENCE</scope>
</reference>
<keyword evidence="2" id="KW-1185">Reference proteome</keyword>
<evidence type="ECO:0008006" key="3">
    <source>
        <dbReference type="Google" id="ProtNLM"/>
    </source>
</evidence>
<dbReference type="EMBL" id="CAJNNV010012118">
    <property type="protein sequence ID" value="CAE8600401.1"/>
    <property type="molecule type" value="Genomic_DNA"/>
</dbReference>
<dbReference type="AlphaFoldDB" id="A0A813EPN4"/>
<dbReference type="Proteomes" id="UP000654075">
    <property type="component" value="Unassembled WGS sequence"/>
</dbReference>
<gene>
    <name evidence="1" type="ORF">PGLA1383_LOCUS18731</name>
</gene>
<evidence type="ECO:0000313" key="1">
    <source>
        <dbReference type="EMBL" id="CAE8600401.1"/>
    </source>
</evidence>
<accession>A0A813EPN4</accession>
<name>A0A813EPN4_POLGL</name>
<proteinExistence type="predicted"/>
<evidence type="ECO:0000313" key="2">
    <source>
        <dbReference type="Proteomes" id="UP000654075"/>
    </source>
</evidence>